<dbReference type="EMBL" id="HBHT01009395">
    <property type="protein sequence ID" value="CAD9953143.1"/>
    <property type="molecule type" value="Transcribed_RNA"/>
</dbReference>
<feature type="compositionally biased region" description="Low complexity" evidence="2">
    <location>
        <begin position="148"/>
        <end position="161"/>
    </location>
</feature>
<feature type="region of interest" description="Disordered" evidence="2">
    <location>
        <begin position="521"/>
        <end position="565"/>
    </location>
</feature>
<feature type="compositionally biased region" description="Acidic residues" evidence="2">
    <location>
        <begin position="124"/>
        <end position="134"/>
    </location>
</feature>
<proteinExistence type="predicted"/>
<feature type="coiled-coil region" evidence="1">
    <location>
        <begin position="349"/>
        <end position="376"/>
    </location>
</feature>
<feature type="compositionally biased region" description="Acidic residues" evidence="2">
    <location>
        <begin position="54"/>
        <end position="83"/>
    </location>
</feature>
<feature type="region of interest" description="Disordered" evidence="2">
    <location>
        <begin position="290"/>
        <end position="310"/>
    </location>
</feature>
<evidence type="ECO:0000313" key="3">
    <source>
        <dbReference type="EMBL" id="CAD9953143.1"/>
    </source>
</evidence>
<feature type="compositionally biased region" description="Basic and acidic residues" evidence="2">
    <location>
        <begin position="162"/>
        <end position="177"/>
    </location>
</feature>
<name>A0A7S2VEL3_9STRA</name>
<organism evidence="3">
    <name type="scientific">Entomoneis paludosa</name>
    <dbReference type="NCBI Taxonomy" id="265537"/>
    <lineage>
        <taxon>Eukaryota</taxon>
        <taxon>Sar</taxon>
        <taxon>Stramenopiles</taxon>
        <taxon>Ochrophyta</taxon>
        <taxon>Bacillariophyta</taxon>
        <taxon>Bacillariophyceae</taxon>
        <taxon>Bacillariophycidae</taxon>
        <taxon>Entomoneidaceae</taxon>
        <taxon>Entomoneis</taxon>
    </lineage>
</organism>
<dbReference type="AlphaFoldDB" id="A0A7S2VEL3"/>
<feature type="coiled-coil region" evidence="1">
    <location>
        <begin position="725"/>
        <end position="794"/>
    </location>
</feature>
<feature type="compositionally biased region" description="Acidic residues" evidence="2">
    <location>
        <begin position="832"/>
        <end position="843"/>
    </location>
</feature>
<feature type="region of interest" description="Disordered" evidence="2">
    <location>
        <begin position="810"/>
        <end position="858"/>
    </location>
</feature>
<feature type="region of interest" description="Disordered" evidence="2">
    <location>
        <begin position="1"/>
        <end position="194"/>
    </location>
</feature>
<feature type="compositionally biased region" description="Polar residues" evidence="2">
    <location>
        <begin position="292"/>
        <end position="304"/>
    </location>
</feature>
<feature type="compositionally biased region" description="Basic and acidic residues" evidence="2">
    <location>
        <begin position="814"/>
        <end position="830"/>
    </location>
</feature>
<gene>
    <name evidence="3" type="ORF">APAL1065_LOCUS6268</name>
</gene>
<feature type="compositionally biased region" description="Polar residues" evidence="2">
    <location>
        <begin position="848"/>
        <end position="858"/>
    </location>
</feature>
<sequence>MSTEEKAEEPAVAEETEAEEGEISSSPVVPVEEVETKPPTAEDGQEVPAPAPNDEVDDEATEDEDDDEEEEGEVQENAMEVDEVPANGAGAVSSAPEEDAPPAEVSTAPVAEVESEPEAKAEAEPEVVETEEEKPVEAASYSTRGRTETTALTALDVLADAGHQREAEVELPREKEQPPAIKPSFLSDSLTEEERRTRTRYLPDVDGFNKLRKQEVNSDLALARCLTTSAGVASTVAKKVRRAREDDMEVDETVAPSDEDKAADILRRGSRTIELGNGLDYELPSTAFVAPSASSTNGDSNTRGKPTPPNEVEAVAAFNPPRPPESVGPKKKHRMLRWERRPADIEVDLSTYRKTVQKTRDELKKAQLERDRIEMLDNHLRRNFLNHLECMDEELIQISEETAKVQQDCVSAADLLTSRTRSRGAGKSSYVMRDVLAVLRARGAEMQEKGISYESLAKPSSETSGGVGGVGGFSFQPWDNTKQIPKRKVCTGWIVPGDKVKCPLGEGTVVKVLPPSKAEPLAVEKGADKNEPTIEKMDVDSPLKKTPSPKEESTEQKSEDVSEGLDLGKLRGPRIEIKLSSGSVFFPPEAVEPLEDPACFSDSRLASRWKGIMETAPLFGETVDVEAMAEHLQEKSEDEDPSPISEGDTSTAKNSGETEETVEVRETRDLPFGSNLIPTSAGRGALVSGANLVELDETLDNTFFRSTSLLGEPSNPGVPGAIRESEKKAQERIHLKARLRQLRNEVNRQRRIRVLNQRTHAATEERAVRIESLVSEMRTDLKSLKRRLEEEVRALGIDDAEADLILRGYNNRHQSGEGHDSPFKRPRQEAGMDLESEEEEVFDGQDGSGTDNAALTAV</sequence>
<feature type="compositionally biased region" description="Basic and acidic residues" evidence="2">
    <location>
        <begin position="525"/>
        <end position="565"/>
    </location>
</feature>
<reference evidence="3" key="1">
    <citation type="submission" date="2021-01" db="EMBL/GenBank/DDBJ databases">
        <authorList>
            <person name="Corre E."/>
            <person name="Pelletier E."/>
            <person name="Niang G."/>
            <person name="Scheremetjew M."/>
            <person name="Finn R."/>
            <person name="Kale V."/>
            <person name="Holt S."/>
            <person name="Cochrane G."/>
            <person name="Meng A."/>
            <person name="Brown T."/>
            <person name="Cohen L."/>
        </authorList>
    </citation>
    <scope>NUCLEOTIDE SEQUENCE</scope>
    <source>
        <strain evidence="3">CCMP125</strain>
    </source>
</reference>
<feature type="region of interest" description="Disordered" evidence="2">
    <location>
        <begin position="631"/>
        <end position="665"/>
    </location>
</feature>
<keyword evidence="1" id="KW-0175">Coiled coil</keyword>
<feature type="compositionally biased region" description="Acidic residues" evidence="2">
    <location>
        <begin position="11"/>
        <end position="22"/>
    </location>
</feature>
<accession>A0A7S2VEL3</accession>
<protein>
    <submittedName>
        <fullName evidence="3">Uncharacterized protein</fullName>
    </submittedName>
</protein>
<evidence type="ECO:0000256" key="2">
    <source>
        <dbReference type="SAM" id="MobiDB-lite"/>
    </source>
</evidence>
<evidence type="ECO:0000256" key="1">
    <source>
        <dbReference type="SAM" id="Coils"/>
    </source>
</evidence>